<dbReference type="EMBL" id="MBFT01000018">
    <property type="protein sequence ID" value="PVU99804.1"/>
    <property type="molecule type" value="Genomic_DNA"/>
</dbReference>
<feature type="region of interest" description="Disordered" evidence="1">
    <location>
        <begin position="556"/>
        <end position="584"/>
    </location>
</feature>
<protein>
    <submittedName>
        <fullName evidence="2">Uncharacterized protein</fullName>
    </submittedName>
</protein>
<feature type="compositionally biased region" description="Polar residues" evidence="1">
    <location>
        <begin position="752"/>
        <end position="766"/>
    </location>
</feature>
<feature type="compositionally biased region" description="Low complexity" evidence="1">
    <location>
        <begin position="570"/>
        <end position="582"/>
    </location>
</feature>
<feature type="region of interest" description="Disordered" evidence="1">
    <location>
        <begin position="609"/>
        <end position="701"/>
    </location>
</feature>
<evidence type="ECO:0000256" key="1">
    <source>
        <dbReference type="SAM" id="MobiDB-lite"/>
    </source>
</evidence>
<feature type="region of interest" description="Disordered" evidence="1">
    <location>
        <begin position="751"/>
        <end position="796"/>
    </location>
</feature>
<name>A0A2T9Z5I6_9FUNG</name>
<evidence type="ECO:0000313" key="3">
    <source>
        <dbReference type="Proteomes" id="UP000245699"/>
    </source>
</evidence>
<feature type="compositionally biased region" description="Polar residues" evidence="1">
    <location>
        <begin position="445"/>
        <end position="468"/>
    </location>
</feature>
<evidence type="ECO:0000313" key="2">
    <source>
        <dbReference type="EMBL" id="PVU99804.1"/>
    </source>
</evidence>
<feature type="compositionally biased region" description="Basic and acidic residues" evidence="1">
    <location>
        <begin position="629"/>
        <end position="645"/>
    </location>
</feature>
<feature type="compositionally biased region" description="Basic and acidic residues" evidence="1">
    <location>
        <begin position="479"/>
        <end position="489"/>
    </location>
</feature>
<sequence>MYKNDPSLGYWDLIDFDDNSQKNWIPLKNIPSLKRTHALSPKIANISLPNIHTNTALEKPQTSPDLNHPTFIKQNISQPRNKLSPKCSSDTPFFKSLETINPKNNNPNIADIFHGYQKQNLSIFNSQSNLSESSYDILENEQVINVDNTINTTEPHKSSDIIQEKTATNTEKSSLTQTSNGNGITFPVYQVDIYKPIKTEDQITPNDIKVVKTCFNGGEPKVLLSLTPEELDMISLALADNPSIYQLLKSIYTKKQLKPPSKIRNFFSLSGLNDNIFSNNKFETPLHSFIIDSSHRNHQPDYNVRLLDIQKLSNDYSPQLSTSSTLTSTLTNITTNSKTPSVILLSPQPISPQPISPQPISPQSISPQSISPEFYDNQQFSYEKEVSVIQDVPLENKKQLYKDKSNIEPSDLSSHEDVYLKHEQNSKLDLNNRITDFTILEGTNSQVSKKTQKASTTLKNTSLPSLSHSAPKKYLLNSTKERHLAKPNKDSGYSKPQIRSEGVSSSNTSKASFQHNLKNEPKRIFLSKEKLLKESSEKMTKPSNVSKTLPFQRKLQSQQNLRSESPIMRPSSRSGITPSPSSNNITLINHKGYNKENINSNTTRIKKVGTNSNASIVNPKQQRKYVSPSHRDKQDLPIKNTRGDLDINSNKKPQPTQFRSTTPKPNAEKNKFSHSNTFASSGHDLGLNSSKKEGFNTVSGTKPAERSYLLLNDDSEKKTIKNFFSGEKQKPSSIPTKTSENKIMGLELGRFKSNNNQNSKTISQENQLQKQQKLKTGNVVNSRGPNSSTKDSSSVGKNLLNLTKKISNTKSLVKTSSMGLLKKQVSLVFSKNNREFSAGSNLD</sequence>
<dbReference type="Proteomes" id="UP000245699">
    <property type="component" value="Unassembled WGS sequence"/>
</dbReference>
<feature type="compositionally biased region" description="Polar residues" evidence="1">
    <location>
        <begin position="502"/>
        <end position="516"/>
    </location>
</feature>
<keyword evidence="3" id="KW-1185">Reference proteome</keyword>
<feature type="region of interest" description="Disordered" evidence="1">
    <location>
        <begin position="445"/>
        <end position="520"/>
    </location>
</feature>
<feature type="compositionally biased region" description="Polar residues" evidence="1">
    <location>
        <begin position="647"/>
        <end position="664"/>
    </location>
</feature>
<organism evidence="2 3">
    <name type="scientific">Furculomyces boomerangus</name>
    <dbReference type="NCBI Taxonomy" id="61424"/>
    <lineage>
        <taxon>Eukaryota</taxon>
        <taxon>Fungi</taxon>
        <taxon>Fungi incertae sedis</taxon>
        <taxon>Zoopagomycota</taxon>
        <taxon>Kickxellomycotina</taxon>
        <taxon>Harpellomycetes</taxon>
        <taxon>Harpellales</taxon>
        <taxon>Harpellaceae</taxon>
        <taxon>Furculomyces</taxon>
    </lineage>
</organism>
<reference evidence="2 3" key="1">
    <citation type="journal article" date="2018" name="MBio">
        <title>Comparative Genomics Reveals the Core Gene Toolbox for the Fungus-Insect Symbiosis.</title>
        <authorList>
            <person name="Wang Y."/>
            <person name="Stata M."/>
            <person name="Wang W."/>
            <person name="Stajich J.E."/>
            <person name="White M.M."/>
            <person name="Moncalvo J.M."/>
        </authorList>
    </citation>
    <scope>NUCLEOTIDE SEQUENCE [LARGE SCALE GENOMIC DNA]</scope>
    <source>
        <strain evidence="2 3">AUS-77-4</strain>
    </source>
</reference>
<comment type="caution">
    <text evidence="2">The sequence shown here is derived from an EMBL/GenBank/DDBJ whole genome shotgun (WGS) entry which is preliminary data.</text>
</comment>
<accession>A0A2T9Z5I6</accession>
<gene>
    <name evidence="2" type="ORF">BB559_000405</name>
</gene>
<proteinExistence type="predicted"/>
<feature type="compositionally biased region" description="Polar residues" evidence="1">
    <location>
        <begin position="609"/>
        <end position="620"/>
    </location>
</feature>
<feature type="compositionally biased region" description="Polar residues" evidence="1">
    <location>
        <begin position="778"/>
        <end position="796"/>
    </location>
</feature>
<dbReference type="AlphaFoldDB" id="A0A2T9Z5I6"/>